<dbReference type="AlphaFoldDB" id="A0AB37QZV7"/>
<evidence type="ECO:0000313" key="2">
    <source>
        <dbReference type="EMBL" id="RMU14818.1"/>
    </source>
</evidence>
<keyword evidence="3" id="KW-1185">Reference proteome</keyword>
<organism evidence="2 4">
    <name type="scientific">Pseudomonas amygdali pv. lachrymans</name>
    <name type="common">Pseudomonas syringae pv. lachrymans</name>
    <dbReference type="NCBI Taxonomy" id="53707"/>
    <lineage>
        <taxon>Bacteria</taxon>
        <taxon>Pseudomonadati</taxon>
        <taxon>Pseudomonadota</taxon>
        <taxon>Gammaproteobacteria</taxon>
        <taxon>Pseudomonadales</taxon>
        <taxon>Pseudomonadaceae</taxon>
        <taxon>Pseudomonas</taxon>
        <taxon>Pseudomonas amygdali</taxon>
    </lineage>
</organism>
<reference evidence="1" key="1">
    <citation type="submission" date="2015-07" db="EMBL/GenBank/DDBJ databases">
        <authorList>
            <person name="O'Brien H.E."/>
            <person name="Thakur S."/>
            <person name="Gong Y."/>
            <person name="Wang P.W."/>
            <person name="Guttman D.S."/>
        </authorList>
    </citation>
    <scope>NUCLEOTIDE SEQUENCE</scope>
    <source>
        <strain evidence="1">107</strain>
    </source>
</reference>
<name>A0AB37QZV7_PSEAV</name>
<keyword evidence="1" id="KW-0269">Exonuclease</keyword>
<gene>
    <name evidence="1" type="ORF">AC499_6417</name>
    <name evidence="2" type="ORF">ALP33_04069</name>
</gene>
<proteinExistence type="predicted"/>
<keyword evidence="1" id="KW-0378">Hydrolase</keyword>
<sequence length="46" mass="5241">MSQLIAIYDTETTGLPLFREPNDDPRQPHLVNICILLYTPQGELVD</sequence>
<comment type="caution">
    <text evidence="2">The sequence shown here is derived from an EMBL/GenBank/DDBJ whole genome shotgun (WGS) entry which is preliminary data.</text>
</comment>
<reference evidence="2 4" key="3">
    <citation type="submission" date="2018-08" db="EMBL/GenBank/DDBJ databases">
        <title>Recombination of ecologically and evolutionarily significant loci maintains genetic cohesion in the Pseudomonas syringae species complex.</title>
        <authorList>
            <person name="Dillon M."/>
            <person name="Thakur S."/>
            <person name="Almeida R.N.D."/>
            <person name="Weir B.S."/>
            <person name="Guttman D.S."/>
        </authorList>
    </citation>
    <scope>NUCLEOTIDE SEQUENCE [LARGE SCALE GENOMIC DNA]</scope>
    <source>
        <strain evidence="2 4">ICMP 3402</strain>
    </source>
</reference>
<evidence type="ECO:0000313" key="1">
    <source>
        <dbReference type="EMBL" id="KPC16539.1"/>
    </source>
</evidence>
<dbReference type="Proteomes" id="UP000037943">
    <property type="component" value="Unassembled WGS sequence"/>
</dbReference>
<reference evidence="1 3" key="2">
    <citation type="submission" date="2015-10" db="EMBL/GenBank/DDBJ databases">
        <title>Comparative genomics and high-throughput reverse genetic screens identify a new phytobacterial MAMP and an Arabidopsis receptor required for immune elicitation.</title>
        <authorList>
            <person name="Mott G.A."/>
            <person name="Thakur S."/>
            <person name="Wang P.W."/>
            <person name="Desveaux D."/>
            <person name="Guttman D.S."/>
        </authorList>
    </citation>
    <scope>NUCLEOTIDE SEQUENCE [LARGE SCALE GENOMIC DNA]</scope>
    <source>
        <strain evidence="1 3">107</strain>
    </source>
</reference>
<dbReference type="Proteomes" id="UP000271817">
    <property type="component" value="Unassembled WGS sequence"/>
</dbReference>
<keyword evidence="1" id="KW-0540">Nuclease</keyword>
<dbReference type="RefSeq" id="WP_005743338.1">
    <property type="nucleotide sequence ID" value="NZ_CP020351.1"/>
</dbReference>
<dbReference type="EMBL" id="LGLK01000058">
    <property type="protein sequence ID" value="KPC16539.1"/>
    <property type="molecule type" value="Genomic_DNA"/>
</dbReference>
<accession>A0AB37QZV7</accession>
<evidence type="ECO:0000313" key="4">
    <source>
        <dbReference type="Proteomes" id="UP000271817"/>
    </source>
</evidence>
<dbReference type="EMBL" id="RBTW01000317">
    <property type="protein sequence ID" value="RMU14818.1"/>
    <property type="molecule type" value="Genomic_DNA"/>
</dbReference>
<protein>
    <submittedName>
        <fullName evidence="1">Exonuclease RNase T and DNA polymerase III</fullName>
    </submittedName>
</protein>
<dbReference type="GO" id="GO:0004527">
    <property type="term" value="F:exonuclease activity"/>
    <property type="evidence" value="ECO:0007669"/>
    <property type="project" value="UniProtKB-KW"/>
</dbReference>
<evidence type="ECO:0000313" key="3">
    <source>
        <dbReference type="Proteomes" id="UP000037943"/>
    </source>
</evidence>